<evidence type="ECO:0000256" key="12">
    <source>
        <dbReference type="ARBA" id="ARBA00022833"/>
    </source>
</evidence>
<keyword evidence="6" id="KW-0808">Transferase</keyword>
<feature type="compositionally biased region" description="Polar residues" evidence="16">
    <location>
        <begin position="379"/>
        <end position="404"/>
    </location>
</feature>
<dbReference type="GO" id="GO:0061630">
    <property type="term" value="F:ubiquitin protein ligase activity"/>
    <property type="evidence" value="ECO:0007669"/>
    <property type="project" value="UniProtKB-EC"/>
</dbReference>
<feature type="transmembrane region" description="Helical" evidence="17">
    <location>
        <begin position="100"/>
        <end position="121"/>
    </location>
</feature>
<evidence type="ECO:0000256" key="8">
    <source>
        <dbReference type="ARBA" id="ARBA00022723"/>
    </source>
</evidence>
<comment type="similarity">
    <text evidence="4">Belongs to the HRD1 family.</text>
</comment>
<feature type="transmembrane region" description="Helical" evidence="17">
    <location>
        <begin position="172"/>
        <end position="197"/>
    </location>
</feature>
<dbReference type="EC" id="2.3.2.27" evidence="5"/>
<evidence type="ECO:0000256" key="11">
    <source>
        <dbReference type="ARBA" id="ARBA00022824"/>
    </source>
</evidence>
<evidence type="ECO:0000256" key="3">
    <source>
        <dbReference type="ARBA" id="ARBA00004906"/>
    </source>
</evidence>
<dbReference type="Gene3D" id="3.30.40.10">
    <property type="entry name" value="Zinc/RING finger domain, C3HC4 (zinc finger)"/>
    <property type="match status" value="1"/>
</dbReference>
<reference evidence="19 20" key="1">
    <citation type="journal article" date="2023" name="G3 (Bethesda)">
        <title>A high-quality reference genome for the fission yeast Schizosaccharomyces osmophilus.</title>
        <authorList>
            <person name="Jia G.S."/>
            <person name="Zhang W.C."/>
            <person name="Liang Y."/>
            <person name="Liu X.H."/>
            <person name="Rhind N."/>
            <person name="Pidoux A."/>
            <person name="Brysch-Herzberg M."/>
            <person name="Du L.L."/>
        </authorList>
    </citation>
    <scope>NUCLEOTIDE SEQUENCE [LARGE SCALE GENOMIC DNA]</scope>
    <source>
        <strain evidence="19 20">CBS 15793</strain>
    </source>
</reference>
<evidence type="ECO:0000256" key="5">
    <source>
        <dbReference type="ARBA" id="ARBA00012483"/>
    </source>
</evidence>
<evidence type="ECO:0000256" key="4">
    <source>
        <dbReference type="ARBA" id="ARBA00010089"/>
    </source>
</evidence>
<dbReference type="GO" id="GO:0008270">
    <property type="term" value="F:zinc ion binding"/>
    <property type="evidence" value="ECO:0007669"/>
    <property type="project" value="UniProtKB-KW"/>
</dbReference>
<comment type="pathway">
    <text evidence="3">Protein modification; protein ubiquitination.</text>
</comment>
<keyword evidence="8" id="KW-0479">Metal-binding</keyword>
<dbReference type="GO" id="GO:0043161">
    <property type="term" value="P:proteasome-mediated ubiquitin-dependent protein catabolic process"/>
    <property type="evidence" value="ECO:0007669"/>
    <property type="project" value="TreeGrafter"/>
</dbReference>
<dbReference type="PROSITE" id="PS50089">
    <property type="entry name" value="ZF_RING_2"/>
    <property type="match status" value="1"/>
</dbReference>
<feature type="transmembrane region" description="Helical" evidence="17">
    <location>
        <begin position="141"/>
        <end position="160"/>
    </location>
</feature>
<evidence type="ECO:0000256" key="17">
    <source>
        <dbReference type="SAM" id="Phobius"/>
    </source>
</evidence>
<dbReference type="PANTHER" id="PTHR22763">
    <property type="entry name" value="RING ZINC FINGER PROTEIN"/>
    <property type="match status" value="1"/>
</dbReference>
<evidence type="ECO:0000256" key="16">
    <source>
        <dbReference type="SAM" id="MobiDB-lite"/>
    </source>
</evidence>
<dbReference type="SUPFAM" id="SSF57850">
    <property type="entry name" value="RING/U-box"/>
    <property type="match status" value="1"/>
</dbReference>
<dbReference type="AlphaFoldDB" id="A0AAE9W9L1"/>
<proteinExistence type="inferred from homology"/>
<dbReference type="InterPro" id="IPR013083">
    <property type="entry name" value="Znf_RING/FYVE/PHD"/>
</dbReference>
<keyword evidence="13 17" id="KW-1133">Transmembrane helix</keyword>
<feature type="region of interest" description="Disordered" evidence="16">
    <location>
        <begin position="591"/>
        <end position="628"/>
    </location>
</feature>
<evidence type="ECO:0000256" key="9">
    <source>
        <dbReference type="ARBA" id="ARBA00022771"/>
    </source>
</evidence>
<dbReference type="PANTHER" id="PTHR22763:SF184">
    <property type="entry name" value="E3 UBIQUITIN-PROTEIN LIGASE SYNOVIOLIN"/>
    <property type="match status" value="1"/>
</dbReference>
<evidence type="ECO:0000256" key="14">
    <source>
        <dbReference type="ARBA" id="ARBA00023136"/>
    </source>
</evidence>
<dbReference type="GeneID" id="80874453"/>
<keyword evidence="19" id="KW-0436">Ligase</keyword>
<keyword evidence="9 15" id="KW-0863">Zinc-finger</keyword>
<dbReference type="Pfam" id="PF13639">
    <property type="entry name" value="zf-RING_2"/>
    <property type="match status" value="1"/>
</dbReference>
<feature type="transmembrane region" description="Helical" evidence="17">
    <location>
        <begin position="40"/>
        <end position="63"/>
    </location>
</feature>
<comment type="subcellular location">
    <subcellularLocation>
        <location evidence="2">Endoplasmic reticulum membrane</location>
        <topology evidence="2">Multi-pass membrane protein</topology>
    </subcellularLocation>
</comment>
<evidence type="ECO:0000256" key="15">
    <source>
        <dbReference type="PROSITE-ProRule" id="PRU00175"/>
    </source>
</evidence>
<comment type="catalytic activity">
    <reaction evidence="1">
        <text>S-ubiquitinyl-[E2 ubiquitin-conjugating enzyme]-L-cysteine + [acceptor protein]-L-lysine = [E2 ubiquitin-conjugating enzyme]-L-cysteine + N(6)-ubiquitinyl-[acceptor protein]-L-lysine.</text>
        <dbReference type="EC" id="2.3.2.27"/>
    </reaction>
</comment>
<dbReference type="CDD" id="cd16479">
    <property type="entry name" value="RING-H2_synoviolin"/>
    <property type="match status" value="1"/>
</dbReference>
<dbReference type="EMBL" id="CP115611">
    <property type="protein sequence ID" value="WBW71878.1"/>
    <property type="molecule type" value="Genomic_DNA"/>
</dbReference>
<gene>
    <name evidence="19" type="primary">hrd1</name>
    <name evidence="19" type="ORF">SOMG_00971</name>
</gene>
<keyword evidence="14 17" id="KW-0472">Membrane</keyword>
<dbReference type="InterPro" id="IPR058051">
    <property type="entry name" value="Znf_RING_synoviolin"/>
</dbReference>
<organism evidence="19 20">
    <name type="scientific">Schizosaccharomyces osmophilus</name>
    <dbReference type="NCBI Taxonomy" id="2545709"/>
    <lineage>
        <taxon>Eukaryota</taxon>
        <taxon>Fungi</taxon>
        <taxon>Dikarya</taxon>
        <taxon>Ascomycota</taxon>
        <taxon>Taphrinomycotina</taxon>
        <taxon>Schizosaccharomycetes</taxon>
        <taxon>Schizosaccharomycetales</taxon>
        <taxon>Schizosaccharomycetaceae</taxon>
        <taxon>Schizosaccharomyces</taxon>
    </lineage>
</organism>
<feature type="compositionally biased region" description="Polar residues" evidence="16">
    <location>
        <begin position="411"/>
        <end position="422"/>
    </location>
</feature>
<keyword evidence="10" id="KW-0833">Ubl conjugation pathway</keyword>
<evidence type="ECO:0000313" key="19">
    <source>
        <dbReference type="EMBL" id="WBW71878.1"/>
    </source>
</evidence>
<protein>
    <recommendedName>
        <fullName evidence="5">RING-type E3 ubiquitin transferase</fullName>
        <ecNumber evidence="5">2.3.2.27</ecNumber>
    </recommendedName>
</protein>
<evidence type="ECO:0000256" key="1">
    <source>
        <dbReference type="ARBA" id="ARBA00000900"/>
    </source>
</evidence>
<dbReference type="GO" id="GO:0036503">
    <property type="term" value="P:ERAD pathway"/>
    <property type="evidence" value="ECO:0007669"/>
    <property type="project" value="TreeGrafter"/>
</dbReference>
<dbReference type="InterPro" id="IPR057992">
    <property type="entry name" value="TPR_SYVN1_N"/>
</dbReference>
<keyword evidence="20" id="KW-1185">Reference proteome</keyword>
<keyword evidence="11" id="KW-0256">Endoplasmic reticulum</keyword>
<evidence type="ECO:0000256" key="13">
    <source>
        <dbReference type="ARBA" id="ARBA00022989"/>
    </source>
</evidence>
<evidence type="ECO:0000313" key="20">
    <source>
        <dbReference type="Proteomes" id="UP001212411"/>
    </source>
</evidence>
<feature type="compositionally biased region" description="Polar residues" evidence="16">
    <location>
        <begin position="597"/>
        <end position="606"/>
    </location>
</feature>
<dbReference type="KEGG" id="som:SOMG_00971"/>
<dbReference type="Pfam" id="PF25563">
    <property type="entry name" value="TPR_SYVN1_N"/>
    <property type="match status" value="1"/>
</dbReference>
<dbReference type="GO" id="GO:0016874">
    <property type="term" value="F:ligase activity"/>
    <property type="evidence" value="ECO:0007669"/>
    <property type="project" value="UniProtKB-KW"/>
</dbReference>
<accession>A0AAE9W9L1</accession>
<evidence type="ECO:0000256" key="7">
    <source>
        <dbReference type="ARBA" id="ARBA00022692"/>
    </source>
</evidence>
<dbReference type="GO" id="GO:0005789">
    <property type="term" value="C:endoplasmic reticulum membrane"/>
    <property type="evidence" value="ECO:0007669"/>
    <property type="project" value="UniProtKB-SubCell"/>
</dbReference>
<evidence type="ECO:0000256" key="10">
    <source>
        <dbReference type="ARBA" id="ARBA00022786"/>
    </source>
</evidence>
<evidence type="ECO:0000256" key="2">
    <source>
        <dbReference type="ARBA" id="ARBA00004477"/>
    </source>
</evidence>
<feature type="domain" description="RING-type" evidence="18">
    <location>
        <begin position="292"/>
        <end position="351"/>
    </location>
</feature>
<dbReference type="Proteomes" id="UP001212411">
    <property type="component" value="Chromosome 1"/>
</dbReference>
<dbReference type="SMART" id="SM00184">
    <property type="entry name" value="RING"/>
    <property type="match status" value="1"/>
</dbReference>
<keyword evidence="12" id="KW-0862">Zinc</keyword>
<keyword evidence="7 17" id="KW-0812">Transmembrane</keyword>
<name>A0AAE9W9L1_9SCHI</name>
<feature type="region of interest" description="Disordered" evidence="16">
    <location>
        <begin position="361"/>
        <end position="423"/>
    </location>
</feature>
<sequence length="628" mass="70893">MKFILYVLASILLFGLSVLLSLYSSANVYAATVMISQSPIHITIGLNVCLCLFFAIANAFKAVLFGSLQTFELELLYEQFWITLTDAMLFVTTLSAPISISFFLLLSTLMFARVFHSICAFRTERQQVQLTERQFHLFNRLTCAFLVLALLDITFVYLCSNNEYIGDTSTRILFICEFSVLFVNLVTEVIKLGLYVFETRHPEQVWQEKSIYLFRLEVLRDALRLLAYSIVLVFQLSYVSYPIYAIRQLYISFYSLFRRLREHARYRQATRDMDAMYPSATEEQLSSSDRTCTICREEMFHPDFPPDNIEEMEPLPRGLDMTPKRLPCGHILHLHCLRNWLQRQQTCPICRRPVFGEQAPSPAAATANPLPVPTPTAVEGTNQNTPRTFSPGSGLGNPNIQPTHTFRPGTTAPSWGQTQNLHGTIPLRNGWSMLPIPGVHRIPANNSTNMPDGTTAEGHSVADPNVAGIIPPGWRMISGNNHPVAPPLQHEAPGLGSPSVAVPNVDLQMQPPLHAAPLEMQRFSSPEANSIQSLHQKIDEMRNMTDRLHYDMQELRSSVRNLGVLMNENAVTDGFMGLDQDRSNMLSNSRVREHFSQRPTASSSSSMDDDLTHRNPRNVQLETLDEDL</sequence>
<evidence type="ECO:0000256" key="6">
    <source>
        <dbReference type="ARBA" id="ARBA00022679"/>
    </source>
</evidence>
<dbReference type="InterPro" id="IPR001841">
    <property type="entry name" value="Znf_RING"/>
</dbReference>
<evidence type="ECO:0000259" key="18">
    <source>
        <dbReference type="PROSITE" id="PS50089"/>
    </source>
</evidence>
<dbReference type="InterPro" id="IPR050731">
    <property type="entry name" value="HRD1_E3_ubiq-ligases"/>
</dbReference>
<dbReference type="RefSeq" id="XP_056036121.1">
    <property type="nucleotide sequence ID" value="XM_056179764.1"/>
</dbReference>